<dbReference type="Proteomes" id="UP000011083">
    <property type="component" value="Unassembled WGS sequence"/>
</dbReference>
<dbReference type="KEGG" id="acan:ACA1_020790"/>
<name>L8GUZ0_ACACF</name>
<accession>L8GUZ0</accession>
<reference evidence="1 2" key="1">
    <citation type="journal article" date="2013" name="Genome Biol.">
        <title>Genome of Acanthamoeba castellanii highlights extensive lateral gene transfer and early evolution of tyrosine kinase signaling.</title>
        <authorList>
            <person name="Clarke M."/>
            <person name="Lohan A.J."/>
            <person name="Liu B."/>
            <person name="Lagkouvardos I."/>
            <person name="Roy S."/>
            <person name="Zafar N."/>
            <person name="Bertelli C."/>
            <person name="Schilde C."/>
            <person name="Kianianmomeni A."/>
            <person name="Burglin T.R."/>
            <person name="Frech C."/>
            <person name="Turcotte B."/>
            <person name="Kopec K.O."/>
            <person name="Synnott J.M."/>
            <person name="Choo C."/>
            <person name="Paponov I."/>
            <person name="Finkler A."/>
            <person name="Soon Heng Tan C."/>
            <person name="Hutchins A.P."/>
            <person name="Weinmeier T."/>
            <person name="Rattei T."/>
            <person name="Chu J.S."/>
            <person name="Gimenez G."/>
            <person name="Irimia M."/>
            <person name="Rigden D.J."/>
            <person name="Fitzpatrick D.A."/>
            <person name="Lorenzo-Morales J."/>
            <person name="Bateman A."/>
            <person name="Chiu C.H."/>
            <person name="Tang P."/>
            <person name="Hegemann P."/>
            <person name="Fromm H."/>
            <person name="Raoult D."/>
            <person name="Greub G."/>
            <person name="Miranda-Saavedra D."/>
            <person name="Chen N."/>
            <person name="Nash P."/>
            <person name="Ginger M.L."/>
            <person name="Horn M."/>
            <person name="Schaap P."/>
            <person name="Caler L."/>
            <person name="Loftus B."/>
        </authorList>
    </citation>
    <scope>NUCLEOTIDE SEQUENCE [LARGE SCALE GENOMIC DNA]</scope>
    <source>
        <strain evidence="1 2">Neff</strain>
    </source>
</reference>
<dbReference type="RefSeq" id="XP_004338451.1">
    <property type="nucleotide sequence ID" value="XM_004338403.1"/>
</dbReference>
<dbReference type="GeneID" id="14917139"/>
<dbReference type="AlphaFoldDB" id="L8GUZ0"/>
<organism evidence="1 2">
    <name type="scientific">Acanthamoeba castellanii (strain ATCC 30010 / Neff)</name>
    <dbReference type="NCBI Taxonomy" id="1257118"/>
    <lineage>
        <taxon>Eukaryota</taxon>
        <taxon>Amoebozoa</taxon>
        <taxon>Discosea</taxon>
        <taxon>Longamoebia</taxon>
        <taxon>Centramoebida</taxon>
        <taxon>Acanthamoebidae</taxon>
        <taxon>Acanthamoeba</taxon>
    </lineage>
</organism>
<sequence length="163" mass="18784">MQEVQIADSFMTQLEDLVSEIETKAQEGRLDAIDTSALRKHINELHASVSFAPNYSRLLKEIAFRLWNVAIEMGRKDLPSKELNVRGLPNDPETIVCSFKFFSRTGKLWSVSQPSVLRILHLYANNLVEKLWQRIEAEFSEQAAEGEVQQMLFMFFISQYVVT</sequence>
<evidence type="ECO:0000313" key="1">
    <source>
        <dbReference type="EMBL" id="ELR16438.1"/>
    </source>
</evidence>
<gene>
    <name evidence="1" type="ORF">ACA1_020790</name>
</gene>
<protein>
    <submittedName>
        <fullName evidence="1">Uncharacterized protein</fullName>
    </submittedName>
</protein>
<evidence type="ECO:0000313" key="2">
    <source>
        <dbReference type="Proteomes" id="UP000011083"/>
    </source>
</evidence>
<keyword evidence="2" id="KW-1185">Reference proteome</keyword>
<dbReference type="VEuPathDB" id="AmoebaDB:ACA1_020790"/>
<dbReference type="EMBL" id="KB007994">
    <property type="protein sequence ID" value="ELR16438.1"/>
    <property type="molecule type" value="Genomic_DNA"/>
</dbReference>
<proteinExistence type="predicted"/>